<gene>
    <name evidence="3" type="ORF">E6C76_01665</name>
</gene>
<organism evidence="3 4">
    <name type="scientific">Pseudothauera nasutitermitis</name>
    <dbReference type="NCBI Taxonomy" id="2565930"/>
    <lineage>
        <taxon>Bacteria</taxon>
        <taxon>Pseudomonadati</taxon>
        <taxon>Pseudomonadota</taxon>
        <taxon>Betaproteobacteria</taxon>
        <taxon>Rhodocyclales</taxon>
        <taxon>Zoogloeaceae</taxon>
        <taxon>Pseudothauera</taxon>
    </lineage>
</organism>
<sequence length="638" mass="71739">MDQAALPRAGSLCAATGRTGRFVLRHAWHEIGQWRTVPVERGDFPFAYALRTHAISAAVLGRLAGRRPVRARMLQPAAEAVFPPAGQRAQGPFPHPRTGRRPAVGAGRHPVPCPGLYHQPVHACGSRQTVDPHACPLVPGGIHRLCRHGTDSYRNLACAAAVAWRRRHRIRAGAGRRPRLWQPHRRSAVVRSDRCALVRHHQQRPRPCQKGIVMMLLSRLALALLSVLALAKILPGYVEQVFPRDYETVLIAYSADQERLIFKHYRGGNWSYSDDRGNRLTEDEMRAALPFAHIRELERLGRLPDEVAGWPFDPEAAARHGTRMRLTPRQLDKPDFSLYTLMESVPGVKGLETPPDLFRMTDRIEFIDAASNRIDEDKSRRFSRALAAAGFTHPARLVGDNASTLKSYDNGALLVDAQWRVFHLWQVNGEPRVTRTDTILPPSVLAIRVLQPPSREYHGIVIFPDQLLLLDWENHIPHRLPLDGHRPAAESFSAEETPLHWEFSHARNETGVRKFVLADRQLNPLLRHTWHEGDADAGKRAIRANSMGLLFPFRLEFHIDENTQRSLYFSTFGAPWPATLAGIAAALCAYILWCRRRHGCLPHGLDLLFVLLTGWFGAITLAVLGPLMRRCPDLPISG</sequence>
<proteinExistence type="predicted"/>
<dbReference type="Pfam" id="PF16149">
    <property type="entry name" value="DUF4857"/>
    <property type="match status" value="1"/>
</dbReference>
<dbReference type="AlphaFoldDB" id="A0A4S4B4A8"/>
<comment type="caution">
    <text evidence="3">The sequence shown here is derived from an EMBL/GenBank/DDBJ whole genome shotgun (WGS) entry which is preliminary data.</text>
</comment>
<evidence type="ECO:0000313" key="4">
    <source>
        <dbReference type="Proteomes" id="UP000308430"/>
    </source>
</evidence>
<evidence type="ECO:0000256" key="1">
    <source>
        <dbReference type="SAM" id="MobiDB-lite"/>
    </source>
</evidence>
<feature type="transmembrane region" description="Helical" evidence="2">
    <location>
        <begin position="605"/>
        <end position="628"/>
    </location>
</feature>
<keyword evidence="2" id="KW-0472">Membrane</keyword>
<dbReference type="EMBL" id="SSOC01000001">
    <property type="protein sequence ID" value="THF67121.1"/>
    <property type="molecule type" value="Genomic_DNA"/>
</dbReference>
<feature type="region of interest" description="Disordered" evidence="1">
    <location>
        <begin position="84"/>
        <end position="104"/>
    </location>
</feature>
<dbReference type="OrthoDB" id="9156606at2"/>
<keyword evidence="4" id="KW-1185">Reference proteome</keyword>
<evidence type="ECO:0000313" key="3">
    <source>
        <dbReference type="EMBL" id="THF67121.1"/>
    </source>
</evidence>
<feature type="transmembrane region" description="Helical" evidence="2">
    <location>
        <begin position="574"/>
        <end position="593"/>
    </location>
</feature>
<evidence type="ECO:0000256" key="2">
    <source>
        <dbReference type="SAM" id="Phobius"/>
    </source>
</evidence>
<protein>
    <submittedName>
        <fullName evidence="3">DUF4857 domain-containing protein</fullName>
    </submittedName>
</protein>
<keyword evidence="2" id="KW-0812">Transmembrane</keyword>
<accession>A0A4S4B4A8</accession>
<dbReference type="Proteomes" id="UP000308430">
    <property type="component" value="Unassembled WGS sequence"/>
</dbReference>
<dbReference type="InterPro" id="IPR032333">
    <property type="entry name" value="DUF4857"/>
</dbReference>
<keyword evidence="2" id="KW-1133">Transmembrane helix</keyword>
<name>A0A4S4B4A8_9RHOO</name>
<reference evidence="3 4" key="1">
    <citation type="submission" date="2019-04" db="EMBL/GenBank/DDBJ databases">
        <title>Azoarcus nasutitermitis sp. nov. isolated from termite nest.</title>
        <authorList>
            <person name="Lin S.-Y."/>
            <person name="Hameed A."/>
            <person name="Hsu Y.-H."/>
            <person name="Young C.-C."/>
        </authorList>
    </citation>
    <scope>NUCLEOTIDE SEQUENCE [LARGE SCALE GENOMIC DNA]</scope>
    <source>
        <strain evidence="3 4">CC-YHH838</strain>
    </source>
</reference>